<evidence type="ECO:0000313" key="4">
    <source>
        <dbReference type="Proteomes" id="UP001196413"/>
    </source>
</evidence>
<sequence>MFKGLKSKLEVEAKKLQASLQQSSEQFSQQFDYIRGTSSEAGSEGGSSISRRFLNSVVGSSPAPQNRQDSPDLFVGDTLIEEIRDDLLDLDSSSRQRRLSCSSVHSTESSLSELFQSVPGLSGTTLEIADSDVETLDEYCSGSIKAASKDQISNMLSRLQGRASHYKDKYRDLTRKYNGVITENNKCKTLLAQTQDKAFARIEKLKSEKKALSDKLREMEESRSKSPVDQKLQWYEEMLNRCKREIEEGRAKVKELSIENEKLSLKVTESESMAIVDQVANEWKQRIEKVEKEWTERANKNDTDHAIQLATTKAEMHAALEEKDKEIESWRSKCRTLEIQDGQANERWQKKVDELVQVVQALEVEKADMVVKLSEAKQQGVKAVLDEEEEKREKLVAEFQAKEKAMRMEFETTTRELENMKDEEIQKLKSELGNIQNSCDFQSDMSAEIEGLRTQLKEMDERRREEIEKHQSELTSLMKEHDEIVMSTRQQQIIELDAVTTKFERAREEAQNLRIKNDALEKQLEELEEAYTLEKRQLEVEEICVESNFQQAVCLAKSETDVNVLRSDEDLGTKLLENDETATRQTAEAENIEKMLRSEISELRAMLESRSVELDRVQTSRDELEAELAAARDFSSMYEHLKSELEKSVLKRQKKTLEDDRAMLRGELSDLEKSCEQGKDERLLLHSSPDDKTGRKVLISDTVDSLADMSEHTAAEMDTADELRQLRAEIAHLHDVNEQLAAKLHQMEIKSSEVNRNADVHSENIRLNEELSRNLKEIEVARNQRVALEKELSELRALSELEREYKRDSHGLLEEQRTTQNEVKVVDNQASQTEESTNIEYEDMSASSVDKLAQKEENEEVVRLRRELDATKAQEQEARALYLDTESKCEQLQSRIDELMMELGKVNGDVIDLRARAECAATEPDLQNQLGPEASSISRNLANEEVLVSLQKELEMAVATKLELEAKVSALEFDLSDSRERLEEAAKVAEVESERSLARLQELHEELETQRAQTTDLRLQLELEEAVKDKELSQAQVITELRDEIDKLQHQQETATTMYEEKLRLAESEIMALKASEDNATKSLVENQGKLIMIEEELHAMEKSREYERLEGDRRRCEYEKALEKLNSDLIEANNRIQLAKPIENECERLKMELSEIKKQCEDEIARQKKESESAIRDLKSKAEKKLGKIKAATDKEVTTVKADFALKIDELQRTLSERNCLIDKMVIEKAQMEQKYIEQQEMENELRSRREKEIEENVGRRVVELEAENLLLGEENAELVKQKEESKARIQEAERNVKELEDKIRFLLDEKENSAQKAVEKQETENKKAFRELQKESCKPADEVISKQSYGNIEPSLNHETDEELEMMRRKLNDTHKEVDELREANSKLEHLLRQCKTYQSSPAVIKVNDNDLHEGLGFSDPAEAEYLKNVLYRYMCSREDLGKEAVTLARVIGTVAKFSKSEMDHVISREESRVAGWVGGTVSHVLTGR</sequence>
<dbReference type="InterPro" id="IPR000237">
    <property type="entry name" value="GRIP_dom"/>
</dbReference>
<evidence type="ECO:0000259" key="2">
    <source>
        <dbReference type="PROSITE" id="PS50913"/>
    </source>
</evidence>
<dbReference type="GO" id="GO:0031267">
    <property type="term" value="F:small GTPase binding"/>
    <property type="evidence" value="ECO:0007669"/>
    <property type="project" value="TreeGrafter"/>
</dbReference>
<feature type="coiled-coil region" evidence="1">
    <location>
        <begin position="607"/>
        <end position="681"/>
    </location>
</feature>
<dbReference type="SMART" id="SM00755">
    <property type="entry name" value="Grip"/>
    <property type="match status" value="1"/>
</dbReference>
<dbReference type="PANTHER" id="PTHR19327:SF0">
    <property type="entry name" value="GOLGIN SUBFAMILY A MEMBER 4"/>
    <property type="match status" value="1"/>
</dbReference>
<proteinExistence type="predicted"/>
<evidence type="ECO:0000313" key="3">
    <source>
        <dbReference type="EMBL" id="KAJ1360960.1"/>
    </source>
</evidence>
<feature type="coiled-coil region" evidence="1">
    <location>
        <begin position="947"/>
        <end position="1058"/>
    </location>
</feature>
<protein>
    <recommendedName>
        <fullName evidence="2">GRIP domain-containing protein</fullName>
    </recommendedName>
</protein>
<dbReference type="SUPFAM" id="SSF101283">
    <property type="entry name" value="GRIP domain"/>
    <property type="match status" value="1"/>
</dbReference>
<feature type="coiled-coil region" evidence="1">
    <location>
        <begin position="496"/>
        <end position="541"/>
    </location>
</feature>
<dbReference type="Gene3D" id="1.10.220.60">
    <property type="entry name" value="GRIP domain"/>
    <property type="match status" value="1"/>
</dbReference>
<comment type="caution">
    <text evidence="3">The sequence shown here is derived from an EMBL/GenBank/DDBJ whole genome shotgun (WGS) entry which is preliminary data.</text>
</comment>
<dbReference type="PANTHER" id="PTHR19327">
    <property type="entry name" value="GOLGIN"/>
    <property type="match status" value="1"/>
</dbReference>
<reference evidence="3" key="1">
    <citation type="submission" date="2021-06" db="EMBL/GenBank/DDBJ databases">
        <title>Parelaphostrongylus tenuis whole genome reference sequence.</title>
        <authorList>
            <person name="Garwood T.J."/>
            <person name="Larsen P.A."/>
            <person name="Fountain-Jones N.M."/>
            <person name="Garbe J.R."/>
            <person name="Macchietto M.G."/>
            <person name="Kania S.A."/>
            <person name="Gerhold R.W."/>
            <person name="Richards J.E."/>
            <person name="Wolf T.M."/>
        </authorList>
    </citation>
    <scope>NUCLEOTIDE SEQUENCE</scope>
    <source>
        <strain evidence="3">MNPRO001-30</strain>
        <tissue evidence="3">Meninges</tissue>
    </source>
</reference>
<feature type="coiled-coil region" evidence="1">
    <location>
        <begin position="854"/>
        <end position="909"/>
    </location>
</feature>
<feature type="coiled-coil region" evidence="1">
    <location>
        <begin position="723"/>
        <end position="808"/>
    </location>
</feature>
<dbReference type="EMBL" id="JAHQIW010004047">
    <property type="protein sequence ID" value="KAJ1360960.1"/>
    <property type="molecule type" value="Genomic_DNA"/>
</dbReference>
<organism evidence="3 4">
    <name type="scientific">Parelaphostrongylus tenuis</name>
    <name type="common">Meningeal worm</name>
    <dbReference type="NCBI Taxonomy" id="148309"/>
    <lineage>
        <taxon>Eukaryota</taxon>
        <taxon>Metazoa</taxon>
        <taxon>Ecdysozoa</taxon>
        <taxon>Nematoda</taxon>
        <taxon>Chromadorea</taxon>
        <taxon>Rhabditida</taxon>
        <taxon>Rhabditina</taxon>
        <taxon>Rhabditomorpha</taxon>
        <taxon>Strongyloidea</taxon>
        <taxon>Metastrongylidae</taxon>
        <taxon>Parelaphostrongylus</taxon>
    </lineage>
</organism>
<dbReference type="GO" id="GO:0048193">
    <property type="term" value="P:Golgi vesicle transport"/>
    <property type="evidence" value="ECO:0007669"/>
    <property type="project" value="TreeGrafter"/>
</dbReference>
<feature type="domain" description="GRIP" evidence="2">
    <location>
        <begin position="1419"/>
        <end position="1471"/>
    </location>
</feature>
<dbReference type="GO" id="GO:0005794">
    <property type="term" value="C:Golgi apparatus"/>
    <property type="evidence" value="ECO:0007669"/>
    <property type="project" value="TreeGrafter"/>
</dbReference>
<evidence type="ECO:0000256" key="1">
    <source>
        <dbReference type="SAM" id="Coils"/>
    </source>
</evidence>
<keyword evidence="1" id="KW-0175">Coiled coil</keyword>
<feature type="coiled-coil region" evidence="1">
    <location>
        <begin position="1230"/>
        <end position="1403"/>
    </location>
</feature>
<dbReference type="Proteomes" id="UP001196413">
    <property type="component" value="Unassembled WGS sequence"/>
</dbReference>
<dbReference type="PROSITE" id="PS50913">
    <property type="entry name" value="GRIP"/>
    <property type="match status" value="1"/>
</dbReference>
<name>A0AAD5MLY6_PARTN</name>
<feature type="coiled-coil region" evidence="1">
    <location>
        <begin position="1140"/>
        <end position="1196"/>
    </location>
</feature>
<accession>A0AAD5MLY6</accession>
<dbReference type="Pfam" id="PF01465">
    <property type="entry name" value="GRIP"/>
    <property type="match status" value="1"/>
</dbReference>
<gene>
    <name evidence="3" type="ORF">KIN20_020096</name>
</gene>
<keyword evidence="4" id="KW-1185">Reference proteome</keyword>
<feature type="coiled-coil region" evidence="1">
    <location>
        <begin position="156"/>
        <end position="469"/>
    </location>
</feature>